<keyword evidence="4" id="KW-0408">Iron</keyword>
<dbReference type="GO" id="GO:0051537">
    <property type="term" value="F:2 iron, 2 sulfur cluster binding"/>
    <property type="evidence" value="ECO:0007669"/>
    <property type="project" value="UniProtKB-KW"/>
</dbReference>
<feature type="domain" description="Rieske" evidence="6">
    <location>
        <begin position="61"/>
        <end position="163"/>
    </location>
</feature>
<dbReference type="InterPro" id="IPR017941">
    <property type="entry name" value="Rieske_2Fe-2S"/>
</dbReference>
<dbReference type="CDD" id="cd03467">
    <property type="entry name" value="Rieske"/>
    <property type="match status" value="1"/>
</dbReference>
<keyword evidence="1" id="KW-0001">2Fe-2S</keyword>
<evidence type="ECO:0000259" key="6">
    <source>
        <dbReference type="PROSITE" id="PS51296"/>
    </source>
</evidence>
<dbReference type="Gene3D" id="2.102.10.10">
    <property type="entry name" value="Rieske [2Fe-2S] iron-sulphur domain"/>
    <property type="match status" value="1"/>
</dbReference>
<sequence>MLLILLILFLLNKTSNSLISNQRTLIKTFLKAELNNFDKGFFHFDIEPRLEGPNENGILTWYPIGFSKDFGFRPKQVIIRDVNYAVWKDKNTYYGIRDCCSHQGSSFIKGEICNNIITCPYHGYNFDGSNGNLVEIPNYRHMESKNQNIDCFKVVEKGDIVYFNTIPINEENKHLIDESKIFIEPEYFDRNQRVVYLHEDFNHYAKFVSVNSLDICHIGFVHTFGNKKNPNPVKNSNVIKMDDFDFHYKIIYEYMAGENSLVNKIYNFDKIIVENEYILPHTTVARVKFGLMSSTIITHALPISKFKTRLFVKAYRSYWYKYQDIYKMNIFFPFEEIINIVGDKITYNTMFNTLKQDKSIVDYIDKSSYESMHGKFSITYDIFSNHYKCNYKKFYEKNNTSI</sequence>
<protein>
    <recommendedName>
        <fullName evidence="6">Rieske domain-containing protein</fullName>
    </recommendedName>
</protein>
<dbReference type="GO" id="GO:0046872">
    <property type="term" value="F:metal ion binding"/>
    <property type="evidence" value="ECO:0007669"/>
    <property type="project" value="UniProtKB-KW"/>
</dbReference>
<proteinExistence type="predicted"/>
<dbReference type="InterPro" id="IPR036922">
    <property type="entry name" value="Rieske_2Fe-2S_sf"/>
</dbReference>
<evidence type="ECO:0000256" key="4">
    <source>
        <dbReference type="ARBA" id="ARBA00023004"/>
    </source>
</evidence>
<dbReference type="GO" id="GO:0016491">
    <property type="term" value="F:oxidoreductase activity"/>
    <property type="evidence" value="ECO:0007669"/>
    <property type="project" value="UniProtKB-KW"/>
</dbReference>
<organism evidence="7">
    <name type="scientific">viral metagenome</name>
    <dbReference type="NCBI Taxonomy" id="1070528"/>
    <lineage>
        <taxon>unclassified sequences</taxon>
        <taxon>metagenomes</taxon>
        <taxon>organismal metagenomes</taxon>
    </lineage>
</organism>
<dbReference type="SUPFAM" id="SSF50022">
    <property type="entry name" value="ISP domain"/>
    <property type="match status" value="1"/>
</dbReference>
<evidence type="ECO:0000256" key="5">
    <source>
        <dbReference type="ARBA" id="ARBA00023014"/>
    </source>
</evidence>
<dbReference type="PANTHER" id="PTHR21266">
    <property type="entry name" value="IRON-SULFUR DOMAIN CONTAINING PROTEIN"/>
    <property type="match status" value="1"/>
</dbReference>
<dbReference type="PANTHER" id="PTHR21266:SF60">
    <property type="entry name" value="3-KETOSTEROID-9-ALPHA-MONOOXYGENASE, OXYGENASE COMPONENT"/>
    <property type="match status" value="1"/>
</dbReference>
<dbReference type="Pfam" id="PF00355">
    <property type="entry name" value="Rieske"/>
    <property type="match status" value="1"/>
</dbReference>
<keyword evidence="2" id="KW-0479">Metal-binding</keyword>
<dbReference type="AlphaFoldDB" id="A0A6C0KM82"/>
<name>A0A6C0KM82_9ZZZZ</name>
<keyword evidence="5" id="KW-0411">Iron-sulfur</keyword>
<keyword evidence="3" id="KW-0560">Oxidoreductase</keyword>
<dbReference type="PROSITE" id="PS51296">
    <property type="entry name" value="RIESKE"/>
    <property type="match status" value="1"/>
</dbReference>
<evidence type="ECO:0000313" key="7">
    <source>
        <dbReference type="EMBL" id="QHU19132.1"/>
    </source>
</evidence>
<dbReference type="GO" id="GO:0005737">
    <property type="term" value="C:cytoplasm"/>
    <property type="evidence" value="ECO:0007669"/>
    <property type="project" value="TreeGrafter"/>
</dbReference>
<dbReference type="EMBL" id="MN740944">
    <property type="protein sequence ID" value="QHU19132.1"/>
    <property type="molecule type" value="Genomic_DNA"/>
</dbReference>
<accession>A0A6C0KM82</accession>
<dbReference type="InterPro" id="IPR050584">
    <property type="entry name" value="Cholesterol_7-desaturase"/>
</dbReference>
<evidence type="ECO:0000256" key="1">
    <source>
        <dbReference type="ARBA" id="ARBA00022714"/>
    </source>
</evidence>
<evidence type="ECO:0000256" key="2">
    <source>
        <dbReference type="ARBA" id="ARBA00022723"/>
    </source>
</evidence>
<reference evidence="7" key="1">
    <citation type="journal article" date="2020" name="Nature">
        <title>Giant virus diversity and host interactions through global metagenomics.</title>
        <authorList>
            <person name="Schulz F."/>
            <person name="Roux S."/>
            <person name="Paez-Espino D."/>
            <person name="Jungbluth S."/>
            <person name="Walsh D.A."/>
            <person name="Denef V.J."/>
            <person name="McMahon K.D."/>
            <person name="Konstantinidis K.T."/>
            <person name="Eloe-Fadrosh E.A."/>
            <person name="Kyrpides N.C."/>
            <person name="Woyke T."/>
        </authorList>
    </citation>
    <scope>NUCLEOTIDE SEQUENCE</scope>
    <source>
        <strain evidence="7">GVMAG-S-3300013014-104</strain>
    </source>
</reference>
<evidence type="ECO:0000256" key="3">
    <source>
        <dbReference type="ARBA" id="ARBA00023002"/>
    </source>
</evidence>